<keyword evidence="2 4" id="KW-0378">Hydrolase</keyword>
<dbReference type="InterPro" id="IPR050072">
    <property type="entry name" value="Peptidase_M20A"/>
</dbReference>
<dbReference type="SUPFAM" id="SSF55031">
    <property type="entry name" value="Bacterial exopeptidase dimerisation domain"/>
    <property type="match status" value="1"/>
</dbReference>
<dbReference type="Gene3D" id="3.30.70.360">
    <property type="match status" value="1"/>
</dbReference>
<reference evidence="4 5" key="1">
    <citation type="submission" date="2023-07" db="EMBL/GenBank/DDBJ databases">
        <title>Genomic Encyclopedia of Type Strains, Phase IV (KMG-IV): sequencing the most valuable type-strain genomes for metagenomic binning, comparative biology and taxonomic classification.</title>
        <authorList>
            <person name="Goeker M."/>
        </authorList>
    </citation>
    <scope>NUCLEOTIDE SEQUENCE [LARGE SCALE GENOMIC DNA]</scope>
    <source>
        <strain evidence="4 5">NIO-1023</strain>
    </source>
</reference>
<keyword evidence="1" id="KW-0479">Metal-binding</keyword>
<evidence type="ECO:0000259" key="3">
    <source>
        <dbReference type="Pfam" id="PF07687"/>
    </source>
</evidence>
<comment type="caution">
    <text evidence="4">The sequence shown here is derived from an EMBL/GenBank/DDBJ whole genome shotgun (WGS) entry which is preliminary data.</text>
</comment>
<protein>
    <submittedName>
        <fullName evidence="4">Glutamate carboxypeptidase</fullName>
        <ecNumber evidence="4">3.4.17.11</ecNumber>
    </submittedName>
</protein>
<dbReference type="Proteomes" id="UP001232163">
    <property type="component" value="Unassembled WGS sequence"/>
</dbReference>
<dbReference type="EMBL" id="JAURUR010000006">
    <property type="protein sequence ID" value="MDP9764748.1"/>
    <property type="molecule type" value="Genomic_DNA"/>
</dbReference>
<evidence type="ECO:0000256" key="2">
    <source>
        <dbReference type="ARBA" id="ARBA00022801"/>
    </source>
</evidence>
<evidence type="ECO:0000256" key="1">
    <source>
        <dbReference type="ARBA" id="ARBA00022723"/>
    </source>
</evidence>
<sequence length="377" mass="39268">MTTHAPGPAAFTPDLQAMIADLEQLTLIESPSSDPVAVGRVMDVVEGWARDLGATTRALPGGTRTFDFGLDPAAGQPLLVLTHADTVWPTGTLDRMPFRQDGERLYGPGTYDMKAGIVSLFHALRAFQASGQWPAGGVSVLLSPDEETGSHSSRAHIEAAAHAARAALVVEPPVSDSHNLKVGRKGTGTFTLTFEGVASHAGNRPELGASAITAAAEAVLALNALARPEIGTTLSVGLIQGGSAVNVIPAHAQLDVDLRISTLSEAERVIRDVNALTPSDPRVTLTVSGGLNRPPFEQTPGAARLFGQAQAIARDLGFEIGGEIVGGGSDGNFTAPITPTLDGLGAPGDGAHASHEHVRLDRWPDHVRLLHRLMLDA</sequence>
<dbReference type="RefSeq" id="WP_307466301.1">
    <property type="nucleotide sequence ID" value="NZ_JAURUR010000006.1"/>
</dbReference>
<dbReference type="Gene3D" id="3.40.630.10">
    <property type="entry name" value="Zn peptidases"/>
    <property type="match status" value="1"/>
</dbReference>
<proteinExistence type="predicted"/>
<dbReference type="PANTHER" id="PTHR43808">
    <property type="entry name" value="ACETYLORNITHINE DEACETYLASE"/>
    <property type="match status" value="1"/>
</dbReference>
<organism evidence="4 5">
    <name type="scientific">Deinococcus enclensis</name>
    <dbReference type="NCBI Taxonomy" id="1049582"/>
    <lineage>
        <taxon>Bacteria</taxon>
        <taxon>Thermotogati</taxon>
        <taxon>Deinococcota</taxon>
        <taxon>Deinococci</taxon>
        <taxon>Deinococcales</taxon>
        <taxon>Deinococcaceae</taxon>
        <taxon>Deinococcus</taxon>
    </lineage>
</organism>
<gene>
    <name evidence="4" type="ORF">QO006_002194</name>
</gene>
<dbReference type="InterPro" id="IPR036264">
    <property type="entry name" value="Bact_exopeptidase_dim_dom"/>
</dbReference>
<dbReference type="GO" id="GO:0004180">
    <property type="term" value="F:carboxypeptidase activity"/>
    <property type="evidence" value="ECO:0007669"/>
    <property type="project" value="UniProtKB-KW"/>
</dbReference>
<dbReference type="EC" id="3.4.17.11" evidence="4"/>
<dbReference type="InterPro" id="IPR017150">
    <property type="entry name" value="Pept_M20_glutamate_carboxypep"/>
</dbReference>
<dbReference type="SUPFAM" id="SSF53187">
    <property type="entry name" value="Zn-dependent exopeptidases"/>
    <property type="match status" value="1"/>
</dbReference>
<dbReference type="PANTHER" id="PTHR43808:SF9">
    <property type="entry name" value="BLL0789 PROTEIN"/>
    <property type="match status" value="1"/>
</dbReference>
<dbReference type="Pfam" id="PF01546">
    <property type="entry name" value="Peptidase_M20"/>
    <property type="match status" value="1"/>
</dbReference>
<evidence type="ECO:0000313" key="4">
    <source>
        <dbReference type="EMBL" id="MDP9764748.1"/>
    </source>
</evidence>
<keyword evidence="4" id="KW-0121">Carboxypeptidase</keyword>
<feature type="domain" description="Peptidase M20 dimerisation" evidence="3">
    <location>
        <begin position="182"/>
        <end position="276"/>
    </location>
</feature>
<keyword evidence="5" id="KW-1185">Reference proteome</keyword>
<dbReference type="InterPro" id="IPR011650">
    <property type="entry name" value="Peptidase_M20_dimer"/>
</dbReference>
<dbReference type="InterPro" id="IPR002933">
    <property type="entry name" value="Peptidase_M20"/>
</dbReference>
<dbReference type="CDD" id="cd03885">
    <property type="entry name" value="M20_CPDG2"/>
    <property type="match status" value="1"/>
</dbReference>
<dbReference type="Pfam" id="PF07687">
    <property type="entry name" value="M20_dimer"/>
    <property type="match status" value="1"/>
</dbReference>
<keyword evidence="4" id="KW-0645">Protease</keyword>
<evidence type="ECO:0000313" key="5">
    <source>
        <dbReference type="Proteomes" id="UP001232163"/>
    </source>
</evidence>
<name>A0ABT9MDT8_9DEIO</name>
<accession>A0ABT9MDT8</accession>
<dbReference type="PIRSF" id="PIRSF037238">
    <property type="entry name" value="Carboxypeptidase_G2"/>
    <property type="match status" value="1"/>
</dbReference>